<proteinExistence type="predicted"/>
<keyword evidence="3" id="KW-0472">Membrane</keyword>
<keyword evidence="1" id="KW-0732">Signal</keyword>
<dbReference type="PANTHER" id="PTHR23303:SF14">
    <property type="entry name" value="BOS COMPLEX SUBUNIT NOMO1-RELATED"/>
    <property type="match status" value="1"/>
</dbReference>
<evidence type="ECO:0000256" key="2">
    <source>
        <dbReference type="SAM" id="MobiDB-lite"/>
    </source>
</evidence>
<evidence type="ECO:0000313" key="3">
    <source>
        <dbReference type="EMBL" id="PRQ06700.1"/>
    </source>
</evidence>
<dbReference type="AlphaFoldDB" id="A0A2S9YNN3"/>
<dbReference type="InterPro" id="IPR008969">
    <property type="entry name" value="CarboxyPept-like_regulatory"/>
</dbReference>
<accession>A0A2S9YNN3</accession>
<evidence type="ECO:0000313" key="4">
    <source>
        <dbReference type="Proteomes" id="UP000238823"/>
    </source>
</evidence>
<dbReference type="SUPFAM" id="SSF49464">
    <property type="entry name" value="Carboxypeptidase regulatory domain-like"/>
    <property type="match status" value="4"/>
</dbReference>
<dbReference type="GO" id="GO:0030246">
    <property type="term" value="F:carbohydrate binding"/>
    <property type="evidence" value="ECO:0007669"/>
    <property type="project" value="InterPro"/>
</dbReference>
<dbReference type="OrthoDB" id="5491003at2"/>
<feature type="region of interest" description="Disordered" evidence="2">
    <location>
        <begin position="40"/>
        <end position="82"/>
    </location>
</feature>
<dbReference type="RefSeq" id="WP_106090550.1">
    <property type="nucleotide sequence ID" value="NZ_PVNL01000069.1"/>
</dbReference>
<keyword evidence="3" id="KW-0812">Transmembrane</keyword>
<dbReference type="Pfam" id="PF13620">
    <property type="entry name" value="CarboxypepD_reg"/>
    <property type="match status" value="3"/>
</dbReference>
<dbReference type="InterPro" id="IPR051417">
    <property type="entry name" value="SDr/BOS_complex"/>
</dbReference>
<gene>
    <name evidence="3" type="ORF">ENSA7_35760</name>
</gene>
<dbReference type="InterPro" id="IPR013784">
    <property type="entry name" value="Carb-bd-like_fold"/>
</dbReference>
<dbReference type="EMBL" id="PVNL01000069">
    <property type="protein sequence ID" value="PRQ06700.1"/>
    <property type="molecule type" value="Genomic_DNA"/>
</dbReference>
<sequence length="921" mass="96604">MPTPTTPPPTPSSKLWLFIGAALLAISALWFAFGRDAGTNVSSPEPSATAGERGSGVEPTPSKIDADQRASTSAAGQVRSTNGEAIPDALVTLVSLDADQDSSAEPHTTRTDDEGSWSLTHIPAGRYALSATAPGFLAGVVPELTLRPAAEHTGLDLRLEPGGNSLSGVVADKTGGVIEGALVQVTPQSGILHMRERDSYFTVTDEQGRYLVQLPDGRHRVRASHPDYSSESVVLELARQALTHDFALVPTAVIEGVVLRESDGRPVPGAMVEWAKQRAIVLPDGGQVSVRERGGELFADANGRFRISGLPPGLIELSGRATSLASESPIQIPVGIAERVEGIELMLTAAQDLSGRVVASGDGQAIAGARVELMSQLNPGLSALTDASGQFTIQGVLPGSYRALASAEGWTTPDGPPTMIDIGERANSVVLELERGLSIRGRVEPATHAEVAIELRPENMRMGGGMMMLAAAGSTHAAADTGAFELGPVEPGHYTLDARTPDGRGGSVEVEVGPDGARDVVIALTQRAILSGHVEDYAGKLVSDVSVRARKRQGASSLSVNVNGRELTAASSPTSTEGRFEIAGLAAGAWSIEVVDARGDLLPMQTGDRLELELADAQTKELVLRIEPRDGTITGTVRDAEGQPVADAWVSAAFIPNEQPQPDEDGEPEQRSEMRMIVASNDGSTISTLPPVLSDQAGRFEFTQLRRGDYTLTAELDGGVSKATLERVRPDANVRLDLAPLGALTGKVLSDDRPATCMLRVIGPSERVVRVRDGSFEIERLEPGRYTVEASAEDGATSVSVEIKPGETEDLELALARIAKVTGTIVDEHGAPIANAEILIGTGDGGRVEISRDDSDPVIVTKADGSFEARAAAGARVLIAQAPGVPMPIVIKPFVVEGGQDVELGELREQAMAGMMQAEPE</sequence>
<protein>
    <submittedName>
        <fullName evidence="3">Nickel uptake substrate-specific transmembrane region</fullName>
    </submittedName>
</protein>
<dbReference type="Gene3D" id="2.60.40.1120">
    <property type="entry name" value="Carboxypeptidase-like, regulatory domain"/>
    <property type="match status" value="5"/>
</dbReference>
<organism evidence="3 4">
    <name type="scientific">Enhygromyxa salina</name>
    <dbReference type="NCBI Taxonomy" id="215803"/>
    <lineage>
        <taxon>Bacteria</taxon>
        <taxon>Pseudomonadati</taxon>
        <taxon>Myxococcota</taxon>
        <taxon>Polyangia</taxon>
        <taxon>Nannocystales</taxon>
        <taxon>Nannocystaceae</taxon>
        <taxon>Enhygromyxa</taxon>
    </lineage>
</organism>
<evidence type="ECO:0000256" key="1">
    <source>
        <dbReference type="ARBA" id="ARBA00022729"/>
    </source>
</evidence>
<feature type="compositionally biased region" description="Polar residues" evidence="2">
    <location>
        <begin position="69"/>
        <end position="82"/>
    </location>
</feature>
<dbReference type="PANTHER" id="PTHR23303">
    <property type="entry name" value="CARBOXYPEPTIDASE REGULATORY REGION-CONTAINING"/>
    <property type="match status" value="1"/>
</dbReference>
<reference evidence="3 4" key="1">
    <citation type="submission" date="2018-03" db="EMBL/GenBank/DDBJ databases">
        <title>Draft Genome Sequences of the Obligatory Marine Myxobacteria Enhygromyxa salina SWB007.</title>
        <authorList>
            <person name="Poehlein A."/>
            <person name="Moghaddam J.A."/>
            <person name="Harms H."/>
            <person name="Alanjari M."/>
            <person name="Koenig G.M."/>
            <person name="Daniel R."/>
            <person name="Schaeberle T.F."/>
        </authorList>
    </citation>
    <scope>NUCLEOTIDE SEQUENCE [LARGE SCALE GENOMIC DNA]</scope>
    <source>
        <strain evidence="3 4">SWB007</strain>
    </source>
</reference>
<dbReference type="SUPFAM" id="SSF49452">
    <property type="entry name" value="Starch-binding domain-like"/>
    <property type="match status" value="2"/>
</dbReference>
<name>A0A2S9YNN3_9BACT</name>
<comment type="caution">
    <text evidence="3">The sequence shown here is derived from an EMBL/GenBank/DDBJ whole genome shotgun (WGS) entry which is preliminary data.</text>
</comment>
<dbReference type="Proteomes" id="UP000238823">
    <property type="component" value="Unassembled WGS sequence"/>
</dbReference>